<reference evidence="2 3" key="1">
    <citation type="submission" date="2017-04" db="EMBL/GenBank/DDBJ databases">
        <title>Genome Sequence of the Model Brown-Rot Fungus Postia placenta SB12.</title>
        <authorList>
            <consortium name="DOE Joint Genome Institute"/>
            <person name="Gaskell J."/>
            <person name="Kersten P."/>
            <person name="Larrondo L.F."/>
            <person name="Canessa P."/>
            <person name="Martinez D."/>
            <person name="Hibbett D."/>
            <person name="Schmoll M."/>
            <person name="Kubicek C.P."/>
            <person name="Martinez A.T."/>
            <person name="Yadav J."/>
            <person name="Master E."/>
            <person name="Magnuson J.K."/>
            <person name="James T."/>
            <person name="Yaver D."/>
            <person name="Berka R."/>
            <person name="Labutti K."/>
            <person name="Lipzen A."/>
            <person name="Aerts A."/>
            <person name="Barry K."/>
            <person name="Henrissat B."/>
            <person name="Blanchette R."/>
            <person name="Grigoriev I."/>
            <person name="Cullen D."/>
        </authorList>
    </citation>
    <scope>NUCLEOTIDE SEQUENCE [LARGE SCALE GENOMIC DNA]</scope>
    <source>
        <strain evidence="2 3">MAD-698-R-SB12</strain>
    </source>
</reference>
<evidence type="ECO:0000256" key="1">
    <source>
        <dbReference type="SAM" id="Phobius"/>
    </source>
</evidence>
<keyword evidence="1" id="KW-0812">Transmembrane</keyword>
<keyword evidence="1" id="KW-1133">Transmembrane helix</keyword>
<proteinExistence type="predicted"/>
<protein>
    <submittedName>
        <fullName evidence="2">Uncharacterized protein</fullName>
    </submittedName>
</protein>
<dbReference type="AlphaFoldDB" id="A0A1X6NI58"/>
<keyword evidence="1" id="KW-0472">Membrane</keyword>
<sequence length="166" mass="17932">MIPTLRRRAPFSSLFPALRTVVASSRPTWDDALTETQGRACSEAAKDKETVHAIQGGVNPDSSAFLTIAPAAVLFIYLTVDLLYFGAVVRLDPSAKGHTADGHTGYQTRRVPNSSGGVPLLGQWSCRVRVLYTYLQRLALTNPRAAMAISGTGLIAVRYIEQASLQ</sequence>
<evidence type="ECO:0000313" key="2">
    <source>
        <dbReference type="EMBL" id="OSX68210.1"/>
    </source>
</evidence>
<dbReference type="RefSeq" id="XP_024345004.1">
    <property type="nucleotide sequence ID" value="XM_024478279.1"/>
</dbReference>
<dbReference type="Proteomes" id="UP000194127">
    <property type="component" value="Unassembled WGS sequence"/>
</dbReference>
<name>A0A1X6NI58_9APHY</name>
<gene>
    <name evidence="2" type="ORF">POSPLADRAFT_1043319</name>
</gene>
<dbReference type="EMBL" id="KZ110591">
    <property type="protein sequence ID" value="OSX68210.1"/>
    <property type="molecule type" value="Genomic_DNA"/>
</dbReference>
<keyword evidence="3" id="KW-1185">Reference proteome</keyword>
<evidence type="ECO:0000313" key="3">
    <source>
        <dbReference type="Proteomes" id="UP000194127"/>
    </source>
</evidence>
<feature type="transmembrane region" description="Helical" evidence="1">
    <location>
        <begin position="64"/>
        <end position="86"/>
    </location>
</feature>
<dbReference type="GeneID" id="36323229"/>
<organism evidence="2 3">
    <name type="scientific">Postia placenta MAD-698-R-SB12</name>
    <dbReference type="NCBI Taxonomy" id="670580"/>
    <lineage>
        <taxon>Eukaryota</taxon>
        <taxon>Fungi</taxon>
        <taxon>Dikarya</taxon>
        <taxon>Basidiomycota</taxon>
        <taxon>Agaricomycotina</taxon>
        <taxon>Agaricomycetes</taxon>
        <taxon>Polyporales</taxon>
        <taxon>Adustoporiaceae</taxon>
        <taxon>Rhodonia</taxon>
    </lineage>
</organism>
<accession>A0A1X6NI58</accession>